<name>A0A370IGG5_9EURY</name>
<comment type="caution">
    <text evidence="2">The sequence shown here is derived from an EMBL/GenBank/DDBJ whole genome shotgun (WGS) entry which is preliminary data.</text>
</comment>
<dbReference type="AlphaFoldDB" id="A0A370IGG5"/>
<feature type="compositionally biased region" description="Low complexity" evidence="1">
    <location>
        <begin position="39"/>
        <end position="50"/>
    </location>
</feature>
<sequence>MRHLQPPTKNFRFPNRYASAGRDATENTPDDTAESGSVRAGRAATARTYAEPTVPTGGSR</sequence>
<proteinExistence type="predicted"/>
<protein>
    <submittedName>
        <fullName evidence="2">Uncharacterized protein</fullName>
    </submittedName>
</protein>
<reference evidence="2 3" key="1">
    <citation type="submission" date="2018-07" db="EMBL/GenBank/DDBJ databases">
        <title>Genome sequence of extremly halophilic archaeon Halopelagius longus strain BC12-B1.</title>
        <authorList>
            <person name="Zhang X."/>
        </authorList>
    </citation>
    <scope>NUCLEOTIDE SEQUENCE [LARGE SCALE GENOMIC DNA]</scope>
    <source>
        <strain evidence="2 3">BC12-B1</strain>
    </source>
</reference>
<evidence type="ECO:0000313" key="2">
    <source>
        <dbReference type="EMBL" id="RDI69807.1"/>
    </source>
</evidence>
<evidence type="ECO:0000256" key="1">
    <source>
        <dbReference type="SAM" id="MobiDB-lite"/>
    </source>
</evidence>
<evidence type="ECO:0000313" key="3">
    <source>
        <dbReference type="Proteomes" id="UP000255421"/>
    </source>
</evidence>
<accession>A0A370IGG5</accession>
<organism evidence="2 3">
    <name type="scientific">Halopelagius longus</name>
    <dbReference type="NCBI Taxonomy" id="1236180"/>
    <lineage>
        <taxon>Archaea</taxon>
        <taxon>Methanobacteriati</taxon>
        <taxon>Methanobacteriota</taxon>
        <taxon>Stenosarchaea group</taxon>
        <taxon>Halobacteria</taxon>
        <taxon>Halobacteriales</taxon>
        <taxon>Haloferacaceae</taxon>
    </lineage>
</organism>
<keyword evidence="3" id="KW-1185">Reference proteome</keyword>
<feature type="region of interest" description="Disordered" evidence="1">
    <location>
        <begin position="1"/>
        <end position="60"/>
    </location>
</feature>
<dbReference type="Proteomes" id="UP000255421">
    <property type="component" value="Unassembled WGS sequence"/>
</dbReference>
<dbReference type="EMBL" id="QQST01000003">
    <property type="protein sequence ID" value="RDI69807.1"/>
    <property type="molecule type" value="Genomic_DNA"/>
</dbReference>
<gene>
    <name evidence="2" type="ORF">DWB78_16790</name>
</gene>